<dbReference type="EMBL" id="JAPWTJ010004474">
    <property type="protein sequence ID" value="KAJ8944619.1"/>
    <property type="molecule type" value="Genomic_DNA"/>
</dbReference>
<protein>
    <submittedName>
        <fullName evidence="1">Uncharacterized protein</fullName>
    </submittedName>
</protein>
<dbReference type="Proteomes" id="UP001162164">
    <property type="component" value="Unassembled WGS sequence"/>
</dbReference>
<organism evidence="1 2">
    <name type="scientific">Molorchus minor</name>
    <dbReference type="NCBI Taxonomy" id="1323400"/>
    <lineage>
        <taxon>Eukaryota</taxon>
        <taxon>Metazoa</taxon>
        <taxon>Ecdysozoa</taxon>
        <taxon>Arthropoda</taxon>
        <taxon>Hexapoda</taxon>
        <taxon>Insecta</taxon>
        <taxon>Pterygota</taxon>
        <taxon>Neoptera</taxon>
        <taxon>Endopterygota</taxon>
        <taxon>Coleoptera</taxon>
        <taxon>Polyphaga</taxon>
        <taxon>Cucujiformia</taxon>
        <taxon>Chrysomeloidea</taxon>
        <taxon>Cerambycidae</taxon>
        <taxon>Lamiinae</taxon>
        <taxon>Monochamini</taxon>
        <taxon>Molorchus</taxon>
    </lineage>
</organism>
<gene>
    <name evidence="1" type="ORF">NQ317_019679</name>
</gene>
<reference evidence="1" key="1">
    <citation type="journal article" date="2023" name="Insect Mol. Biol.">
        <title>Genome sequencing provides insights into the evolution of gene families encoding plant cell wall-degrading enzymes in longhorned beetles.</title>
        <authorList>
            <person name="Shin N.R."/>
            <person name="Okamura Y."/>
            <person name="Kirsch R."/>
            <person name="Pauchet Y."/>
        </authorList>
    </citation>
    <scope>NUCLEOTIDE SEQUENCE</scope>
    <source>
        <strain evidence="1">MMC_N1</strain>
    </source>
</reference>
<comment type="caution">
    <text evidence="1">The sequence shown here is derived from an EMBL/GenBank/DDBJ whole genome shotgun (WGS) entry which is preliminary data.</text>
</comment>
<keyword evidence="2" id="KW-1185">Reference proteome</keyword>
<feature type="non-terminal residue" evidence="1">
    <location>
        <position position="1"/>
    </location>
</feature>
<proteinExistence type="predicted"/>
<name>A0ABQ9IPR1_9CUCU</name>
<evidence type="ECO:0000313" key="2">
    <source>
        <dbReference type="Proteomes" id="UP001162164"/>
    </source>
</evidence>
<accession>A0ABQ9IPR1</accession>
<sequence length="73" mass="8388">ERKCVIWQRCNLKSEGYNAPRTKIASLPNGTMNNYCESEEIVEAANVAISNFTAYEVKIFIRYSLQSVQKVLR</sequence>
<evidence type="ECO:0000313" key="1">
    <source>
        <dbReference type="EMBL" id="KAJ8944619.1"/>
    </source>
</evidence>